<dbReference type="PROSITE" id="PS00380">
    <property type="entry name" value="RHODANESE_1"/>
    <property type="match status" value="1"/>
</dbReference>
<dbReference type="Pfam" id="PF00581">
    <property type="entry name" value="Rhodanese"/>
    <property type="match status" value="1"/>
</dbReference>
<evidence type="ECO:0000259" key="1">
    <source>
        <dbReference type="PROSITE" id="PS50206"/>
    </source>
</evidence>
<keyword evidence="3" id="KW-1185">Reference proteome</keyword>
<dbReference type="OrthoDB" id="9802991at2"/>
<feature type="domain" description="Rhodanese" evidence="1">
    <location>
        <begin position="27"/>
        <end position="119"/>
    </location>
</feature>
<dbReference type="Gene3D" id="3.40.250.10">
    <property type="entry name" value="Rhodanese-like domain"/>
    <property type="match status" value="1"/>
</dbReference>
<dbReference type="STRING" id="40571.SAMN05660733_00707"/>
<dbReference type="CDD" id="cd00158">
    <property type="entry name" value="RHOD"/>
    <property type="match status" value="1"/>
</dbReference>
<dbReference type="InterPro" id="IPR001307">
    <property type="entry name" value="Thiosulphate_STrfase_CS"/>
</dbReference>
<dbReference type="SMART" id="SM00450">
    <property type="entry name" value="RHOD"/>
    <property type="match status" value="1"/>
</dbReference>
<dbReference type="InterPro" id="IPR001763">
    <property type="entry name" value="Rhodanese-like_dom"/>
</dbReference>
<reference evidence="3" key="1">
    <citation type="submission" date="2017-04" db="EMBL/GenBank/DDBJ databases">
        <authorList>
            <person name="Varghese N."/>
            <person name="Submissions S."/>
        </authorList>
    </citation>
    <scope>NUCLEOTIDE SEQUENCE [LARGE SCALE GENOMIC DNA]</scope>
    <source>
        <strain evidence="3">DSM 44073</strain>
    </source>
</reference>
<gene>
    <name evidence="2" type="ORF">SAMN05660733_00707</name>
</gene>
<sequence>MTTDPVSDTDLIDIPEIARDDVAAGVSSGAVVLVEALPEEVFATGHLPGALNIRPRRAKTLPQVLLPDLDARIVVYCGSDTCDASLRVARSLHVLGYRDVHRYVGGKQDWVAAGLPLETGEAASQD</sequence>
<dbReference type="AlphaFoldDB" id="A0A1W2AIP6"/>
<dbReference type="EMBL" id="FWYC01000003">
    <property type="protein sequence ID" value="SMC60430.1"/>
    <property type="molecule type" value="Genomic_DNA"/>
</dbReference>
<organism evidence="2 3">
    <name type="scientific">Lentzea albidocapillata</name>
    <dbReference type="NCBI Taxonomy" id="40571"/>
    <lineage>
        <taxon>Bacteria</taxon>
        <taxon>Bacillati</taxon>
        <taxon>Actinomycetota</taxon>
        <taxon>Actinomycetes</taxon>
        <taxon>Pseudonocardiales</taxon>
        <taxon>Pseudonocardiaceae</taxon>
        <taxon>Lentzea</taxon>
    </lineage>
</organism>
<name>A0A1W2AIP6_9PSEU</name>
<evidence type="ECO:0000313" key="2">
    <source>
        <dbReference type="EMBL" id="SMC60430.1"/>
    </source>
</evidence>
<proteinExistence type="predicted"/>
<protein>
    <submittedName>
        <fullName evidence="2">Rhodanese-related sulfurtransferase</fullName>
    </submittedName>
</protein>
<evidence type="ECO:0000313" key="3">
    <source>
        <dbReference type="Proteomes" id="UP000192840"/>
    </source>
</evidence>
<accession>A0A1W2AIP6</accession>
<keyword evidence="2" id="KW-0808">Transferase</keyword>
<dbReference type="InterPro" id="IPR036873">
    <property type="entry name" value="Rhodanese-like_dom_sf"/>
</dbReference>
<dbReference type="GO" id="GO:0004792">
    <property type="term" value="F:thiosulfate-cyanide sulfurtransferase activity"/>
    <property type="evidence" value="ECO:0007669"/>
    <property type="project" value="InterPro"/>
</dbReference>
<dbReference type="PROSITE" id="PS50206">
    <property type="entry name" value="RHODANESE_3"/>
    <property type="match status" value="1"/>
</dbReference>
<dbReference type="Proteomes" id="UP000192840">
    <property type="component" value="Unassembled WGS sequence"/>
</dbReference>
<dbReference type="SUPFAM" id="SSF52821">
    <property type="entry name" value="Rhodanese/Cell cycle control phosphatase"/>
    <property type="match status" value="1"/>
</dbReference>